<dbReference type="AlphaFoldDB" id="A0A7T8KEC2"/>
<dbReference type="EMBL" id="CP045893">
    <property type="protein sequence ID" value="QQP54281.1"/>
    <property type="molecule type" value="Genomic_DNA"/>
</dbReference>
<keyword evidence="2" id="KW-1185">Reference proteome</keyword>
<reference evidence="2" key="1">
    <citation type="submission" date="2021-01" db="EMBL/GenBank/DDBJ databases">
        <title>Caligus Genome Assembly.</title>
        <authorList>
            <person name="Gallardo-Escarate C."/>
        </authorList>
    </citation>
    <scope>NUCLEOTIDE SEQUENCE [LARGE SCALE GENOMIC DNA]</scope>
</reference>
<sequence length="204" mass="21915">LLSQGIIMAMDIITRITTNTMTDITPAIPPAMALPGSNAIKVGIITVDTTRGLLSQGIIMATDIITGIITNTTMDITRVILLVMAQPGSNAIRVEIITVDITRGLLNQGIMGITSLDMTMDGRSLTRVITRGIATISMEIIMDNTVITDIMVTMDIMGTMDTTVTMGTIVTMDTTVIMDTMDTTVIMNTMDTTVIMDTMEDTTN</sequence>
<evidence type="ECO:0000313" key="1">
    <source>
        <dbReference type="EMBL" id="QQP54281.1"/>
    </source>
</evidence>
<protein>
    <submittedName>
        <fullName evidence="1">Uncharacterized protein</fullName>
    </submittedName>
</protein>
<accession>A0A7T8KEC2</accession>
<gene>
    <name evidence="1" type="ORF">FKW44_007062</name>
</gene>
<proteinExistence type="predicted"/>
<feature type="non-terminal residue" evidence="1">
    <location>
        <position position="1"/>
    </location>
</feature>
<evidence type="ECO:0000313" key="2">
    <source>
        <dbReference type="Proteomes" id="UP000595437"/>
    </source>
</evidence>
<organism evidence="1 2">
    <name type="scientific">Caligus rogercresseyi</name>
    <name type="common">Sea louse</name>
    <dbReference type="NCBI Taxonomy" id="217165"/>
    <lineage>
        <taxon>Eukaryota</taxon>
        <taxon>Metazoa</taxon>
        <taxon>Ecdysozoa</taxon>
        <taxon>Arthropoda</taxon>
        <taxon>Crustacea</taxon>
        <taxon>Multicrustacea</taxon>
        <taxon>Hexanauplia</taxon>
        <taxon>Copepoda</taxon>
        <taxon>Siphonostomatoida</taxon>
        <taxon>Caligidae</taxon>
        <taxon>Caligus</taxon>
    </lineage>
</organism>
<feature type="non-terminal residue" evidence="1">
    <location>
        <position position="204"/>
    </location>
</feature>
<name>A0A7T8KEC2_CALRO</name>
<dbReference type="Proteomes" id="UP000595437">
    <property type="component" value="Chromosome 4"/>
</dbReference>